<organism evidence="1 2">
    <name type="scientific">Fictibacillus macauensis ZFHKF-1</name>
    <dbReference type="NCBI Taxonomy" id="1196324"/>
    <lineage>
        <taxon>Bacteria</taxon>
        <taxon>Bacillati</taxon>
        <taxon>Bacillota</taxon>
        <taxon>Bacilli</taxon>
        <taxon>Bacillales</taxon>
        <taxon>Fictibacillaceae</taxon>
        <taxon>Fictibacillus</taxon>
    </lineage>
</organism>
<dbReference type="PATRIC" id="fig|1196324.3.peg.3712"/>
<reference evidence="1 2" key="1">
    <citation type="journal article" date="2012" name="J. Bacteriol.">
        <title>Genome of Bacillus macauensis ZFHKF-1, a Long-Chain-Forming Bacterium.</title>
        <authorList>
            <person name="Cai L."/>
            <person name="Zhang T."/>
        </authorList>
    </citation>
    <scope>NUCLEOTIDE SEQUENCE [LARGE SCALE GENOMIC DNA]</scope>
    <source>
        <strain evidence="1 2">ZFHKF-1</strain>
    </source>
</reference>
<accession>I8UB42</accession>
<dbReference type="AlphaFoldDB" id="I8UB42"/>
<keyword evidence="2" id="KW-1185">Reference proteome</keyword>
<proteinExistence type="predicted"/>
<dbReference type="STRING" id="1196324.A374_18199"/>
<evidence type="ECO:0000313" key="2">
    <source>
        <dbReference type="Proteomes" id="UP000004080"/>
    </source>
</evidence>
<dbReference type="EMBL" id="AKKV01000042">
    <property type="protein sequence ID" value="EIT83993.1"/>
    <property type="molecule type" value="Genomic_DNA"/>
</dbReference>
<name>I8UB42_9BACL</name>
<dbReference type="RefSeq" id="WP_007203709.1">
    <property type="nucleotide sequence ID" value="NZ_AKKV01000042.1"/>
</dbReference>
<comment type="caution">
    <text evidence="1">The sequence shown here is derived from an EMBL/GenBank/DDBJ whole genome shotgun (WGS) entry which is preliminary data.</text>
</comment>
<protein>
    <submittedName>
        <fullName evidence="1">Uncharacterized protein</fullName>
    </submittedName>
</protein>
<evidence type="ECO:0000313" key="1">
    <source>
        <dbReference type="EMBL" id="EIT83993.1"/>
    </source>
</evidence>
<sequence>MKFEGTKGTIDVSGVSSSFATLEEADRFSKKLKGIYIDQDVLQVYEREAAKRKRGWGSQLVSDLLRTAFEQQGLLGKKKL</sequence>
<gene>
    <name evidence="1" type="ORF">A374_18199</name>
</gene>
<dbReference type="Proteomes" id="UP000004080">
    <property type="component" value="Unassembled WGS sequence"/>
</dbReference>